<sequence>MILGGSGGSNTQTGLIFEGRVDLETFLSQQKGYFLNDNKEVFYNGKKVAQIFKKHKLYDFLKKLGINWKEIISKKLLPDDSIYVIINNTLHIIECKFQQVAGSVDEKLQTCDFKKKQYQKLFSRANIEVEYIYLLSDWYRKPEYRDVLDYIISVRCQYYFEYIPLQKLGLPVPDNDLSCSN</sequence>
<evidence type="ECO:0000313" key="2">
    <source>
        <dbReference type="EMBL" id="AJD02434.1"/>
    </source>
</evidence>
<accession>A0A0A8HX02</accession>
<dbReference type="RefSeq" id="WP_039627094.1">
    <property type="nucleotide sequence ID" value="NZ_CP007775.1"/>
</dbReference>
<proteinExistence type="predicted"/>
<evidence type="ECO:0000259" key="1">
    <source>
        <dbReference type="Pfam" id="PF20472"/>
    </source>
</evidence>
<dbReference type="AlphaFoldDB" id="A0A0A8HX02"/>
<protein>
    <recommendedName>
        <fullName evidence="1">PD-(D/E)XK nuclease domain-containing protein</fullName>
    </recommendedName>
</protein>
<evidence type="ECO:0000313" key="3">
    <source>
        <dbReference type="Proteomes" id="UP000031130"/>
    </source>
</evidence>
<feature type="domain" description="PD-(D/E)XK nuclease" evidence="1">
    <location>
        <begin position="46"/>
        <end position="108"/>
    </location>
</feature>
<dbReference type="EMBL" id="CP007775">
    <property type="protein sequence ID" value="AJD02434.1"/>
    <property type="molecule type" value="Genomic_DNA"/>
</dbReference>
<dbReference type="OrthoDB" id="5361365at2"/>
<dbReference type="InterPro" id="IPR046821">
    <property type="entry name" value="PDDEXK_11"/>
</dbReference>
<gene>
    <name evidence="2" type="ORF">UPTC3659_1607</name>
</gene>
<organism evidence="2 3">
    <name type="scientific">Campylobacter lari NCTC 11845</name>
    <dbReference type="NCBI Taxonomy" id="1388749"/>
    <lineage>
        <taxon>Bacteria</taxon>
        <taxon>Pseudomonadati</taxon>
        <taxon>Campylobacterota</taxon>
        <taxon>Epsilonproteobacteria</taxon>
        <taxon>Campylobacterales</taxon>
        <taxon>Campylobacteraceae</taxon>
        <taxon>Campylobacter</taxon>
    </lineage>
</organism>
<dbReference type="Pfam" id="PF20472">
    <property type="entry name" value="PDDEXK_11"/>
    <property type="match status" value="1"/>
</dbReference>
<name>A0A0A8HX02_CAMLA</name>
<reference evidence="2 3" key="1">
    <citation type="journal article" date="2014" name="Genome Biol. Evol.">
        <title>Comparative Genomics of the Campylobacter lari Group.</title>
        <authorList>
            <person name="Miller W.G."/>
            <person name="Yee E."/>
            <person name="Chapman M.H."/>
            <person name="Smith T.P."/>
            <person name="Bono J.L."/>
            <person name="Huynh S."/>
            <person name="Parker C.T."/>
            <person name="Vandamme P."/>
            <person name="Luong K."/>
            <person name="Korlach J."/>
        </authorList>
    </citation>
    <scope>NUCLEOTIDE SEQUENCE [LARGE SCALE GENOMIC DNA]</scope>
    <source>
        <strain evidence="3">RM3659</strain>
    </source>
</reference>
<dbReference type="HOGENOM" id="CLU_112424_1_0_7"/>
<dbReference type="KEGG" id="cln:UPTC3659_1607"/>
<dbReference type="Proteomes" id="UP000031130">
    <property type="component" value="Chromosome"/>
</dbReference>